<comment type="caution">
    <text evidence="4">The sequence shown here is derived from an EMBL/GenBank/DDBJ whole genome shotgun (WGS) entry which is preliminary data.</text>
</comment>
<evidence type="ECO:0000313" key="4">
    <source>
        <dbReference type="EMBL" id="TKS03046.1"/>
    </source>
</evidence>
<feature type="region of interest" description="Disordered" evidence="1">
    <location>
        <begin position="28"/>
        <end position="49"/>
    </location>
</feature>
<dbReference type="PANTHER" id="PTHR36033">
    <property type="entry name" value="NUCLEIC ACID-BINDING PROTEINS SUPERFAMILY"/>
    <property type="match status" value="1"/>
</dbReference>
<dbReference type="EMBL" id="RCHU01000507">
    <property type="protein sequence ID" value="TKS03046.1"/>
    <property type="molecule type" value="Genomic_DNA"/>
</dbReference>
<protein>
    <submittedName>
        <fullName evidence="4">Uncharacterized protein</fullName>
    </submittedName>
</protein>
<evidence type="ECO:0000259" key="3">
    <source>
        <dbReference type="Pfam" id="PF17246"/>
    </source>
</evidence>
<feature type="domain" description="Cell division control protein 24 OB" evidence="3">
    <location>
        <begin position="40"/>
        <end position="98"/>
    </location>
</feature>
<evidence type="ECO:0000256" key="1">
    <source>
        <dbReference type="SAM" id="MobiDB-lite"/>
    </source>
</evidence>
<dbReference type="AlphaFoldDB" id="A0A4V6A8I1"/>
<accession>A0A4V6A8I1</accession>
<feature type="domain" description="Cell division control protein 24 OB" evidence="2">
    <location>
        <begin position="119"/>
        <end position="155"/>
    </location>
</feature>
<feature type="compositionally biased region" description="Basic and acidic residues" evidence="1">
    <location>
        <begin position="39"/>
        <end position="49"/>
    </location>
</feature>
<proteinExistence type="predicted"/>
<evidence type="ECO:0000259" key="2">
    <source>
        <dbReference type="Pfam" id="PF17244"/>
    </source>
</evidence>
<organism evidence="4">
    <name type="scientific">Populus alba</name>
    <name type="common">White poplar</name>
    <dbReference type="NCBI Taxonomy" id="43335"/>
    <lineage>
        <taxon>Eukaryota</taxon>
        <taxon>Viridiplantae</taxon>
        <taxon>Streptophyta</taxon>
        <taxon>Embryophyta</taxon>
        <taxon>Tracheophyta</taxon>
        <taxon>Spermatophyta</taxon>
        <taxon>Magnoliopsida</taxon>
        <taxon>eudicotyledons</taxon>
        <taxon>Gunneridae</taxon>
        <taxon>Pentapetalae</taxon>
        <taxon>rosids</taxon>
        <taxon>fabids</taxon>
        <taxon>Malpighiales</taxon>
        <taxon>Salicaceae</taxon>
        <taxon>Saliceae</taxon>
        <taxon>Populus</taxon>
    </lineage>
</organism>
<dbReference type="Pfam" id="PF17244">
    <property type="entry name" value="CDC24_OB3"/>
    <property type="match status" value="1"/>
</dbReference>
<gene>
    <name evidence="4" type="ORF">D5086_0000158370</name>
</gene>
<dbReference type="PANTHER" id="PTHR36033:SF1">
    <property type="entry name" value="NUCLEIC ACID-BINDING PROTEINS SUPERFAMILY"/>
    <property type="match status" value="1"/>
</dbReference>
<dbReference type="InterPro" id="IPR035201">
    <property type="entry name" value="Cdc24_OB1"/>
</dbReference>
<dbReference type="STRING" id="43335.A0A4V6A8I1"/>
<dbReference type="InterPro" id="IPR035203">
    <property type="entry name" value="Cdc24_OB3"/>
</dbReference>
<dbReference type="Pfam" id="PF17246">
    <property type="entry name" value="CDC24_OB1"/>
    <property type="match status" value="1"/>
</dbReference>
<sequence>MDIDNQEDLFLAFIDHARSVLSSVEDEEIYDPNGNGSERGSEQRRSGLSKNRQEIMNRLKRKHRRRKLAKTAIVDSVYEKNFLSLNSVLEAVIVNAFLICMLALGDFWSSNTIDLYLHRSLEATWNENAARAFFINLSFLPALLTSSCLHKYDRIVLEVACSNVEGVQEAKCHGGKMDEQFMYPSSPENESFIVALVNCQRQGYGICRQGITQDQEADAIRWEITRALRCE</sequence>
<reference evidence="4" key="1">
    <citation type="submission" date="2018-10" db="EMBL/GenBank/DDBJ databases">
        <title>Population genomic analysis revealed the cold adaptation of white poplar.</title>
        <authorList>
            <person name="Liu Y.-J."/>
        </authorList>
    </citation>
    <scope>NUCLEOTIDE SEQUENCE [LARGE SCALE GENOMIC DNA]</scope>
    <source>
        <strain evidence="4">PAL-ZL1</strain>
    </source>
</reference>
<name>A0A4V6A8I1_POPAL</name>